<comment type="caution">
    <text evidence="1">The sequence shown here is derived from an EMBL/GenBank/DDBJ whole genome shotgun (WGS) entry which is preliminary data.</text>
</comment>
<organism evidence="1 2">
    <name type="scientific">Cirrhinus mrigala</name>
    <name type="common">Mrigala</name>
    <dbReference type="NCBI Taxonomy" id="683832"/>
    <lineage>
        <taxon>Eukaryota</taxon>
        <taxon>Metazoa</taxon>
        <taxon>Chordata</taxon>
        <taxon>Craniata</taxon>
        <taxon>Vertebrata</taxon>
        <taxon>Euteleostomi</taxon>
        <taxon>Actinopterygii</taxon>
        <taxon>Neopterygii</taxon>
        <taxon>Teleostei</taxon>
        <taxon>Ostariophysi</taxon>
        <taxon>Cypriniformes</taxon>
        <taxon>Cyprinidae</taxon>
        <taxon>Labeoninae</taxon>
        <taxon>Labeonini</taxon>
        <taxon>Cirrhinus</taxon>
    </lineage>
</organism>
<protein>
    <submittedName>
        <fullName evidence="1">Uncharacterized protein</fullName>
    </submittedName>
</protein>
<proteinExistence type="predicted"/>
<evidence type="ECO:0000313" key="1">
    <source>
        <dbReference type="EMBL" id="KAL0192880.1"/>
    </source>
</evidence>
<dbReference type="EMBL" id="JAMKFB020000005">
    <property type="protein sequence ID" value="KAL0192880.1"/>
    <property type="molecule type" value="Genomic_DNA"/>
</dbReference>
<accession>A0ABD0R4E8</accession>
<dbReference type="AlphaFoldDB" id="A0ABD0R4E8"/>
<reference evidence="1 2" key="1">
    <citation type="submission" date="2024-05" db="EMBL/GenBank/DDBJ databases">
        <title>Genome sequencing and assembly of Indian major carp, Cirrhinus mrigala (Hamilton, 1822).</title>
        <authorList>
            <person name="Mohindra V."/>
            <person name="Chowdhury L.M."/>
            <person name="Lal K."/>
            <person name="Jena J.K."/>
        </authorList>
    </citation>
    <scope>NUCLEOTIDE SEQUENCE [LARGE SCALE GENOMIC DNA]</scope>
    <source>
        <strain evidence="1">CM1030</strain>
        <tissue evidence="1">Blood</tissue>
    </source>
</reference>
<evidence type="ECO:0000313" key="2">
    <source>
        <dbReference type="Proteomes" id="UP001529510"/>
    </source>
</evidence>
<feature type="non-terminal residue" evidence="1">
    <location>
        <position position="50"/>
    </location>
</feature>
<name>A0ABD0R4E8_CIRMR</name>
<gene>
    <name evidence="1" type="ORF">M9458_011176</name>
</gene>
<dbReference type="Proteomes" id="UP001529510">
    <property type="component" value="Unassembled WGS sequence"/>
</dbReference>
<sequence length="50" mass="5875">SIWMCLLHQIQKSYFLWLFFHLNNSVLPGKAHLEDSSLIHHLSLTLCLIL</sequence>
<feature type="non-terminal residue" evidence="1">
    <location>
        <position position="1"/>
    </location>
</feature>
<keyword evidence="2" id="KW-1185">Reference proteome</keyword>